<evidence type="ECO:0000256" key="1">
    <source>
        <dbReference type="SAM" id="MobiDB-lite"/>
    </source>
</evidence>
<dbReference type="EMBL" id="JANDBD010000003">
    <property type="protein sequence ID" value="MCP9272121.1"/>
    <property type="molecule type" value="Genomic_DNA"/>
</dbReference>
<keyword evidence="2" id="KW-1133">Transmembrane helix</keyword>
<keyword evidence="4" id="KW-1185">Reference proteome</keyword>
<name>A0ABT1LZ14_9MYCO</name>
<dbReference type="RefSeq" id="WP_255059300.1">
    <property type="nucleotide sequence ID" value="NZ_JANDBD010000003.1"/>
</dbReference>
<comment type="caution">
    <text evidence="3">The sequence shown here is derived from an EMBL/GenBank/DDBJ whole genome shotgun (WGS) entry which is preliminary data.</text>
</comment>
<evidence type="ECO:0000313" key="4">
    <source>
        <dbReference type="Proteomes" id="UP001651690"/>
    </source>
</evidence>
<gene>
    <name evidence="3" type="ORF">NM203_07965</name>
</gene>
<feature type="compositionally biased region" description="Low complexity" evidence="1">
    <location>
        <begin position="63"/>
        <end position="115"/>
    </location>
</feature>
<accession>A0ABT1LZ14</accession>
<proteinExistence type="predicted"/>
<evidence type="ECO:0000313" key="3">
    <source>
        <dbReference type="EMBL" id="MCP9272121.1"/>
    </source>
</evidence>
<feature type="transmembrane region" description="Helical" evidence="2">
    <location>
        <begin position="21"/>
        <end position="42"/>
    </location>
</feature>
<evidence type="ECO:0000256" key="2">
    <source>
        <dbReference type="SAM" id="Phobius"/>
    </source>
</evidence>
<protein>
    <submittedName>
        <fullName evidence="3">Uncharacterized protein</fullName>
    </submittedName>
</protein>
<keyword evidence="2" id="KW-0472">Membrane</keyword>
<feature type="region of interest" description="Disordered" evidence="1">
    <location>
        <begin position="58"/>
        <end position="144"/>
    </location>
</feature>
<organism evidence="3 4">
    <name type="scientific">Mycolicibacterium arenosum</name>
    <dbReference type="NCBI Taxonomy" id="2952157"/>
    <lineage>
        <taxon>Bacteria</taxon>
        <taxon>Bacillati</taxon>
        <taxon>Actinomycetota</taxon>
        <taxon>Actinomycetes</taxon>
        <taxon>Mycobacteriales</taxon>
        <taxon>Mycobacteriaceae</taxon>
        <taxon>Mycolicibacterium</taxon>
    </lineage>
</organism>
<dbReference type="Proteomes" id="UP001651690">
    <property type="component" value="Unassembled WGS sequence"/>
</dbReference>
<keyword evidence="2" id="KW-0812">Transmembrane</keyword>
<sequence>MTRDDDRRDRVSVEPAWHERTSTLAGASVAALLVLALLYLLISTFVREFDEPAPVQQYFLDPTTTGSGRVTDSSSTSTTPTITSTSPPVTSDINDPGATTTTTSGTDTSDPSTSRRPPRTRDNDVTTTRQRPRLNETRTLYPQP</sequence>
<reference evidence="3 4" key="1">
    <citation type="submission" date="2022-06" db="EMBL/GenBank/DDBJ databases">
        <title>Mycolicibacterium sp. CAU 1645 isolated from seawater.</title>
        <authorList>
            <person name="Kim W."/>
        </authorList>
    </citation>
    <scope>NUCLEOTIDE SEQUENCE [LARGE SCALE GENOMIC DNA]</scope>
    <source>
        <strain evidence="3 4">CAU 1645</strain>
    </source>
</reference>